<dbReference type="STRING" id="436010.A0A166UNI1"/>
<name>A0A166UNI1_9AGAM</name>
<reference evidence="3 4" key="1">
    <citation type="journal article" date="2016" name="Mol. Biol. Evol.">
        <title>Comparative Genomics of Early-Diverging Mushroom-Forming Fungi Provides Insights into the Origins of Lignocellulose Decay Capabilities.</title>
        <authorList>
            <person name="Nagy L.G."/>
            <person name="Riley R."/>
            <person name="Tritt A."/>
            <person name="Adam C."/>
            <person name="Daum C."/>
            <person name="Floudas D."/>
            <person name="Sun H."/>
            <person name="Yadav J.S."/>
            <person name="Pangilinan J."/>
            <person name="Larsson K.H."/>
            <person name="Matsuura K."/>
            <person name="Barry K."/>
            <person name="Labutti K."/>
            <person name="Kuo R."/>
            <person name="Ohm R.A."/>
            <person name="Bhattacharya S.S."/>
            <person name="Shirouzu T."/>
            <person name="Yoshinaga Y."/>
            <person name="Martin F.M."/>
            <person name="Grigoriev I.V."/>
            <person name="Hibbett D.S."/>
        </authorList>
    </citation>
    <scope>NUCLEOTIDE SEQUENCE [LARGE SCALE GENOMIC DNA]</scope>
    <source>
        <strain evidence="3 4">CBS 109695</strain>
    </source>
</reference>
<evidence type="ECO:0000256" key="2">
    <source>
        <dbReference type="SAM" id="Phobius"/>
    </source>
</evidence>
<sequence length="345" mass="37703">MISHGVFFPPQQLSPRNSTLAAGSGTASLNFYSAKCMDEMNPATIVCVLPTEYERPGLIPVGPHSLGPFLLGLMVSMALYGIEVAQTLLYARKRGFNGRPWIKCLVSSLLALETLHIAIMAAYIYGTLIISRGNVTAVISNFWGPSRENYHHIQMVIRKKWLTCVIILVAATGLGASFWAGIAIISIPAFIDWQRISPAMSLWLASALVADCISSGSLVYYLVRHSQCLPGHILTLYLIATSEYKRIFVKPLSQSLHLKFVSLCANFAHTNLTTVAVTLASGMVTSCTSLACLLAFVLKGPHLAFEAPFGKLYLNSVLSMLNSGSYEDPPTETEEDNRAEHHWPP</sequence>
<feature type="transmembrane region" description="Helical" evidence="2">
    <location>
        <begin position="101"/>
        <end position="119"/>
    </location>
</feature>
<accession>A0A166UNI1</accession>
<dbReference type="PANTHER" id="PTHR40465">
    <property type="entry name" value="CHROMOSOME 1, WHOLE GENOME SHOTGUN SEQUENCE"/>
    <property type="match status" value="1"/>
</dbReference>
<feature type="transmembrane region" description="Helical" evidence="2">
    <location>
        <begin position="165"/>
        <end position="191"/>
    </location>
</feature>
<proteinExistence type="predicted"/>
<keyword evidence="2" id="KW-0812">Transmembrane</keyword>
<feature type="compositionally biased region" description="Basic and acidic residues" evidence="1">
    <location>
        <begin position="336"/>
        <end position="345"/>
    </location>
</feature>
<keyword evidence="4" id="KW-1185">Reference proteome</keyword>
<dbReference type="PANTHER" id="PTHR40465:SF1">
    <property type="entry name" value="DUF6534 DOMAIN-CONTAINING PROTEIN"/>
    <property type="match status" value="1"/>
</dbReference>
<dbReference type="EMBL" id="KV417488">
    <property type="protein sequence ID" value="KZP31867.1"/>
    <property type="molecule type" value="Genomic_DNA"/>
</dbReference>
<keyword evidence="2" id="KW-1133">Transmembrane helix</keyword>
<gene>
    <name evidence="3" type="ORF">FIBSPDRAFT_883191</name>
</gene>
<organism evidence="3 4">
    <name type="scientific">Athelia psychrophila</name>
    <dbReference type="NCBI Taxonomy" id="1759441"/>
    <lineage>
        <taxon>Eukaryota</taxon>
        <taxon>Fungi</taxon>
        <taxon>Dikarya</taxon>
        <taxon>Basidiomycota</taxon>
        <taxon>Agaricomycotina</taxon>
        <taxon>Agaricomycetes</taxon>
        <taxon>Agaricomycetidae</taxon>
        <taxon>Atheliales</taxon>
        <taxon>Atheliaceae</taxon>
        <taxon>Athelia</taxon>
    </lineage>
</organism>
<dbReference type="Proteomes" id="UP000076532">
    <property type="component" value="Unassembled WGS sequence"/>
</dbReference>
<evidence type="ECO:0000313" key="4">
    <source>
        <dbReference type="Proteomes" id="UP000076532"/>
    </source>
</evidence>
<dbReference type="AlphaFoldDB" id="A0A166UNI1"/>
<dbReference type="OrthoDB" id="2743740at2759"/>
<feature type="transmembrane region" description="Helical" evidence="2">
    <location>
        <begin position="69"/>
        <end position="89"/>
    </location>
</feature>
<feature type="region of interest" description="Disordered" evidence="1">
    <location>
        <begin position="325"/>
        <end position="345"/>
    </location>
</feature>
<evidence type="ECO:0000256" key="1">
    <source>
        <dbReference type="SAM" id="MobiDB-lite"/>
    </source>
</evidence>
<feature type="transmembrane region" description="Helical" evidence="2">
    <location>
        <begin position="203"/>
        <end position="223"/>
    </location>
</feature>
<keyword evidence="2" id="KW-0472">Membrane</keyword>
<evidence type="ECO:0000313" key="3">
    <source>
        <dbReference type="EMBL" id="KZP31867.1"/>
    </source>
</evidence>
<protein>
    <submittedName>
        <fullName evidence="3">Uncharacterized protein</fullName>
    </submittedName>
</protein>